<evidence type="ECO:0000313" key="2">
    <source>
        <dbReference type="Proteomes" id="UP000228700"/>
    </source>
</evidence>
<accession>A0A2M8LCN8</accession>
<dbReference type="EMBL" id="PFEQ01000006">
    <property type="protein sequence ID" value="PJE74374.1"/>
    <property type="molecule type" value="Genomic_DNA"/>
</dbReference>
<dbReference type="Proteomes" id="UP000228700">
    <property type="component" value="Unassembled WGS sequence"/>
</dbReference>
<dbReference type="AlphaFoldDB" id="A0A2M8LCN8"/>
<name>A0A2M8LCN8_9BACT</name>
<gene>
    <name evidence="1" type="ORF">COV01_01460</name>
</gene>
<comment type="caution">
    <text evidence="1">The sequence shown here is derived from an EMBL/GenBank/DDBJ whole genome shotgun (WGS) entry which is preliminary data.</text>
</comment>
<sequence length="214" mass="23759">MIYKAGRNQETKGCVMRHLVGCLLRIAMPLLTMLGISFSASAGEMSPILQGKQEKLYLAHNVPTTPPYVCVTCYYQQPPTAVQPAPPAYMPPPAYYRPPVAPEPQRTPVYKPRKPVCNGLVRKIVHRPRPISGAAGKWCFGRQAGKFNHRCPPGFTCEVDLACGASYYYCQFSTGIQWKTSPIGPGHRGNVYFYNTGKSCEQEVSEHPEKGHNQ</sequence>
<organism evidence="1 2">
    <name type="scientific">Candidatus Taylorbacteria bacterium CG10_big_fil_rev_8_21_14_0_10_41_48</name>
    <dbReference type="NCBI Taxonomy" id="1975024"/>
    <lineage>
        <taxon>Bacteria</taxon>
        <taxon>Candidatus Tayloriibacteriota</taxon>
    </lineage>
</organism>
<proteinExistence type="predicted"/>
<reference evidence="2" key="1">
    <citation type="submission" date="2017-09" db="EMBL/GenBank/DDBJ databases">
        <title>Depth-based differentiation of microbial function through sediment-hosted aquifers and enrichment of novel symbionts in the deep terrestrial subsurface.</title>
        <authorList>
            <person name="Probst A.J."/>
            <person name="Ladd B."/>
            <person name="Jarett J.K."/>
            <person name="Geller-Mcgrath D.E."/>
            <person name="Sieber C.M.K."/>
            <person name="Emerson J.B."/>
            <person name="Anantharaman K."/>
            <person name="Thomas B.C."/>
            <person name="Malmstrom R."/>
            <person name="Stieglmeier M."/>
            <person name="Klingl A."/>
            <person name="Woyke T."/>
            <person name="Ryan C.M."/>
            <person name="Banfield J.F."/>
        </authorList>
    </citation>
    <scope>NUCLEOTIDE SEQUENCE [LARGE SCALE GENOMIC DNA]</scope>
</reference>
<evidence type="ECO:0000313" key="1">
    <source>
        <dbReference type="EMBL" id="PJE74374.1"/>
    </source>
</evidence>
<protein>
    <submittedName>
        <fullName evidence="1">Uncharacterized protein</fullName>
    </submittedName>
</protein>